<feature type="signal peptide" evidence="1">
    <location>
        <begin position="1"/>
        <end position="19"/>
    </location>
</feature>
<dbReference type="EMBL" id="JAQQWI010000018">
    <property type="protein sequence ID" value="KAK8001776.1"/>
    <property type="molecule type" value="Genomic_DNA"/>
</dbReference>
<gene>
    <name evidence="2" type="ORF">PG991_013998</name>
</gene>
<feature type="chain" id="PRO_5046381009" description="Secreted protein" evidence="1">
    <location>
        <begin position="20"/>
        <end position="194"/>
    </location>
</feature>
<keyword evidence="1" id="KW-0732">Signal</keyword>
<evidence type="ECO:0000256" key="1">
    <source>
        <dbReference type="SAM" id="SignalP"/>
    </source>
</evidence>
<evidence type="ECO:0000313" key="3">
    <source>
        <dbReference type="Proteomes" id="UP001396898"/>
    </source>
</evidence>
<name>A0ABR1R7J8_9PEZI</name>
<dbReference type="Proteomes" id="UP001396898">
    <property type="component" value="Unassembled WGS sequence"/>
</dbReference>
<dbReference type="PANTHER" id="PTHR39603">
    <property type="entry name" value="CYANOVIRIN-N DOMAIN-CONTAINING PROTEIN"/>
    <property type="match status" value="1"/>
</dbReference>
<dbReference type="PANTHER" id="PTHR39603:SF1">
    <property type="entry name" value="CYANOVIRIN-N DOMAIN-CONTAINING PROTEIN"/>
    <property type="match status" value="1"/>
</dbReference>
<protein>
    <recommendedName>
        <fullName evidence="4">Secreted protein</fullName>
    </recommendedName>
</protein>
<sequence>MYAKSSLFALCGLATLALGSVVVRPDDPYAFLASEASSYEDLANRVVAFVEASGEPQEPVPSPVVTPAQQEELDELYHSTIVERRDAVLNTRQSRANCGGRTAFAPDMVRCVNYIASLGQQECRISHSGTQMCHDKSAIIYGVSGAGERATPCANVARQAGHIMDVCTQPNQQVGGQGTLDMDNQFNVIVAGAA</sequence>
<reference evidence="2 3" key="1">
    <citation type="submission" date="2023-01" db="EMBL/GenBank/DDBJ databases">
        <title>Analysis of 21 Apiospora genomes using comparative genomics revels a genus with tremendous synthesis potential of carbohydrate active enzymes and secondary metabolites.</title>
        <authorList>
            <person name="Sorensen T."/>
        </authorList>
    </citation>
    <scope>NUCLEOTIDE SEQUENCE [LARGE SCALE GENOMIC DNA]</scope>
    <source>
        <strain evidence="2 3">CBS 20057</strain>
    </source>
</reference>
<organism evidence="2 3">
    <name type="scientific">Apiospora marii</name>
    <dbReference type="NCBI Taxonomy" id="335849"/>
    <lineage>
        <taxon>Eukaryota</taxon>
        <taxon>Fungi</taxon>
        <taxon>Dikarya</taxon>
        <taxon>Ascomycota</taxon>
        <taxon>Pezizomycotina</taxon>
        <taxon>Sordariomycetes</taxon>
        <taxon>Xylariomycetidae</taxon>
        <taxon>Amphisphaeriales</taxon>
        <taxon>Apiosporaceae</taxon>
        <taxon>Apiospora</taxon>
    </lineage>
</organism>
<evidence type="ECO:0008006" key="4">
    <source>
        <dbReference type="Google" id="ProtNLM"/>
    </source>
</evidence>
<keyword evidence="3" id="KW-1185">Reference proteome</keyword>
<accession>A0ABR1R7J8</accession>
<comment type="caution">
    <text evidence="2">The sequence shown here is derived from an EMBL/GenBank/DDBJ whole genome shotgun (WGS) entry which is preliminary data.</text>
</comment>
<proteinExistence type="predicted"/>
<evidence type="ECO:0000313" key="2">
    <source>
        <dbReference type="EMBL" id="KAK8001776.1"/>
    </source>
</evidence>